<dbReference type="OrthoDB" id="2152029at2759"/>
<dbReference type="RefSeq" id="XP_014181447.1">
    <property type="nucleotide sequence ID" value="XM_014325972.1"/>
</dbReference>
<dbReference type="Gene3D" id="3.40.50.1820">
    <property type="entry name" value="alpha/beta hydrolase"/>
    <property type="match status" value="1"/>
</dbReference>
<evidence type="ECO:0000313" key="2">
    <source>
        <dbReference type="Proteomes" id="UP000002748"/>
    </source>
</evidence>
<dbReference type="KEGG" id="tasa:A1Q1_00323"/>
<protein>
    <submittedName>
        <fullName evidence="1">Uncharacterized protein</fullName>
    </submittedName>
</protein>
<proteinExistence type="predicted"/>
<dbReference type="SUPFAM" id="SSF53474">
    <property type="entry name" value="alpha/beta-Hydrolases"/>
    <property type="match status" value="1"/>
</dbReference>
<organism evidence="1 2">
    <name type="scientific">Trichosporon asahii var. asahii (strain ATCC 90039 / CBS 2479 / JCM 2466 / KCTC 7840 / NBRC 103889/ NCYC 2677 / UAMH 7654)</name>
    <name type="common">Yeast</name>
    <dbReference type="NCBI Taxonomy" id="1186058"/>
    <lineage>
        <taxon>Eukaryota</taxon>
        <taxon>Fungi</taxon>
        <taxon>Dikarya</taxon>
        <taxon>Basidiomycota</taxon>
        <taxon>Agaricomycotina</taxon>
        <taxon>Tremellomycetes</taxon>
        <taxon>Trichosporonales</taxon>
        <taxon>Trichosporonaceae</taxon>
        <taxon>Trichosporon</taxon>
    </lineage>
</organism>
<dbReference type="Proteomes" id="UP000002748">
    <property type="component" value="Unassembled WGS sequence"/>
</dbReference>
<sequence length="342" mass="39000">MLTFNSLSYLYYRPKHGFLRHLATNTLRMLQSLLTLGCVTRRDPEEWKIPKLAKHHRHLAEIGEVRTIPPTSADIPLLPNVQVVVDRGVVKPEPRPGFMIAPKSTPKEKIWSRAKPGEKAIFYIIGGGYQMGQPVQWFVTWELATRLGLRIFRPMLDYLAAWDYMVTELGFEPQLDEQGFKRLGLPGAVFASAPWCDVTGSFPSISRNAHKPSFSRHYSYPAQRDPLMSPAFALKSDRHFARLSEKGVKMHVDYGEDEKLHDEVEATVGIMRNQGLEVDALEYVFARTPIKFWPGIGFSWPIVAEATERLVRETWPKHVIPGEGVIRALQEEKDIKEGKVKK</sequence>
<accession>J5TDF5</accession>
<dbReference type="VEuPathDB" id="FungiDB:A1Q1_00323"/>
<dbReference type="HOGENOM" id="CLU_056801_0_0_1"/>
<comment type="caution">
    <text evidence="1">The sequence shown here is derived from an EMBL/GenBank/DDBJ whole genome shotgun (WGS) entry which is preliminary data.</text>
</comment>
<name>J5TDF5_TRIAS</name>
<dbReference type="EMBL" id="ALBS01000110">
    <property type="protein sequence ID" value="EJT50391.1"/>
    <property type="molecule type" value="Genomic_DNA"/>
</dbReference>
<reference evidence="1 2" key="1">
    <citation type="journal article" date="2012" name="Eukaryot. Cell">
        <title>Draft genome sequence of CBS 2479, the standard type strain of Trichosporon asahii.</title>
        <authorList>
            <person name="Yang R.Y."/>
            <person name="Li H.T."/>
            <person name="Zhu H."/>
            <person name="Zhou G.P."/>
            <person name="Wang M."/>
            <person name="Wang L."/>
        </authorList>
    </citation>
    <scope>NUCLEOTIDE SEQUENCE [LARGE SCALE GENOMIC DNA]</scope>
    <source>
        <strain evidence="2">ATCC 90039 / CBS 2479 / JCM 2466 / KCTC 7840 / NCYC 2677 / UAMH 7654</strain>
    </source>
</reference>
<gene>
    <name evidence="1" type="ORF">A1Q1_00323</name>
</gene>
<dbReference type="AlphaFoldDB" id="J5TDF5"/>
<dbReference type="GeneID" id="25983837"/>
<evidence type="ECO:0000313" key="1">
    <source>
        <dbReference type="EMBL" id="EJT50391.1"/>
    </source>
</evidence>
<dbReference type="InterPro" id="IPR029058">
    <property type="entry name" value="AB_hydrolase_fold"/>
</dbReference>